<dbReference type="Proteomes" id="UP001145021">
    <property type="component" value="Unassembled WGS sequence"/>
</dbReference>
<evidence type="ECO:0000313" key="2">
    <source>
        <dbReference type="EMBL" id="KAJ1643508.1"/>
    </source>
</evidence>
<sequence>RHGGIAANAAGTTGAKLGAVEGAAKGAAEKITGRDKVARERENMDTVANPYQNQQHVHNQQYVADRPLGATNDGLHTQGYGQQQHHIPSDNNAKLDPLGNPNYSQQAGQQQHHQYRQNLSGVPVDGRANDSQF</sequence>
<name>A0A9W7XHT1_9FUNG</name>
<keyword evidence="3" id="KW-1185">Reference proteome</keyword>
<proteinExistence type="predicted"/>
<feature type="compositionally biased region" description="Polar residues" evidence="1">
    <location>
        <begin position="79"/>
        <end position="92"/>
    </location>
</feature>
<feature type="non-terminal residue" evidence="2">
    <location>
        <position position="1"/>
    </location>
</feature>
<dbReference type="EMBL" id="JANBOH010000249">
    <property type="protein sequence ID" value="KAJ1643508.1"/>
    <property type="molecule type" value="Genomic_DNA"/>
</dbReference>
<reference evidence="2" key="1">
    <citation type="submission" date="2022-07" db="EMBL/GenBank/DDBJ databases">
        <title>Phylogenomic reconstructions and comparative analyses of Kickxellomycotina fungi.</title>
        <authorList>
            <person name="Reynolds N.K."/>
            <person name="Stajich J.E."/>
            <person name="Barry K."/>
            <person name="Grigoriev I.V."/>
            <person name="Crous P."/>
            <person name="Smith M.E."/>
        </authorList>
    </citation>
    <scope>NUCLEOTIDE SEQUENCE</scope>
    <source>
        <strain evidence="2">NBRC 105413</strain>
    </source>
</reference>
<accession>A0A9W7XHT1</accession>
<protein>
    <submittedName>
        <fullName evidence="2">Uncharacterized protein</fullName>
    </submittedName>
</protein>
<evidence type="ECO:0000256" key="1">
    <source>
        <dbReference type="SAM" id="MobiDB-lite"/>
    </source>
</evidence>
<gene>
    <name evidence="2" type="ORF">LPJ64_004734</name>
</gene>
<dbReference type="AlphaFoldDB" id="A0A9W7XHT1"/>
<organism evidence="2 3">
    <name type="scientific">Coemansia asiatica</name>
    <dbReference type="NCBI Taxonomy" id="1052880"/>
    <lineage>
        <taxon>Eukaryota</taxon>
        <taxon>Fungi</taxon>
        <taxon>Fungi incertae sedis</taxon>
        <taxon>Zoopagomycota</taxon>
        <taxon>Kickxellomycotina</taxon>
        <taxon>Kickxellomycetes</taxon>
        <taxon>Kickxellales</taxon>
        <taxon>Kickxellaceae</taxon>
        <taxon>Coemansia</taxon>
    </lineage>
</organism>
<feature type="region of interest" description="Disordered" evidence="1">
    <location>
        <begin position="67"/>
        <end position="133"/>
    </location>
</feature>
<comment type="caution">
    <text evidence="2">The sequence shown here is derived from an EMBL/GenBank/DDBJ whole genome shotgun (WGS) entry which is preliminary data.</text>
</comment>
<evidence type="ECO:0000313" key="3">
    <source>
        <dbReference type="Proteomes" id="UP001145021"/>
    </source>
</evidence>